<organism evidence="3 4">
    <name type="scientific">Methylobacterium brachythecii</name>
    <dbReference type="NCBI Taxonomy" id="1176177"/>
    <lineage>
        <taxon>Bacteria</taxon>
        <taxon>Pseudomonadati</taxon>
        <taxon>Pseudomonadota</taxon>
        <taxon>Alphaproteobacteria</taxon>
        <taxon>Hyphomicrobiales</taxon>
        <taxon>Methylobacteriaceae</taxon>
        <taxon>Methylobacterium</taxon>
    </lineage>
</organism>
<comment type="caution">
    <text evidence="3">The sequence shown here is derived from an EMBL/GenBank/DDBJ whole genome shotgun (WGS) entry which is preliminary data.</text>
</comment>
<evidence type="ECO:0000313" key="5">
    <source>
        <dbReference type="Proteomes" id="UP001156881"/>
    </source>
</evidence>
<evidence type="ECO:0000313" key="4">
    <source>
        <dbReference type="Proteomes" id="UP000517759"/>
    </source>
</evidence>
<protein>
    <recommendedName>
        <fullName evidence="6">DUF2269 family protein</fullName>
    </recommendedName>
</protein>
<reference evidence="2" key="4">
    <citation type="submission" date="2023-01" db="EMBL/GenBank/DDBJ databases">
        <title>Draft genome sequence of Methylobacterium brachythecii strain NBRC 107710.</title>
        <authorList>
            <person name="Sun Q."/>
            <person name="Mori K."/>
        </authorList>
    </citation>
    <scope>NUCLEOTIDE SEQUENCE</scope>
    <source>
        <strain evidence="2">NBRC 107710</strain>
    </source>
</reference>
<feature type="transmembrane region" description="Helical" evidence="1">
    <location>
        <begin position="81"/>
        <end position="100"/>
    </location>
</feature>
<name>A0A7W6AIP4_9HYPH</name>
<dbReference type="RefSeq" id="WP_183501370.1">
    <property type="nucleotide sequence ID" value="NZ_BSPG01000005.1"/>
</dbReference>
<sequence>MRRSLKFLHTMGAIGLMGAMASLLVMLNAMPPVSDLTAYAAMRGAMGAIATWIFFPSLGVTLIAGLLAIGLNRGFHGAGWAWLKAATGILVFESGFVGVLGPMQQEAELSAGALMGKVDPAMLAQTLGPERNTLWVLLAIATLNVALGIWRPRLRRRTESPVVPGEGAG</sequence>
<dbReference type="Proteomes" id="UP000517759">
    <property type="component" value="Unassembled WGS sequence"/>
</dbReference>
<feature type="transmembrane region" description="Helical" evidence="1">
    <location>
        <begin position="7"/>
        <end position="29"/>
    </location>
</feature>
<evidence type="ECO:0008006" key="6">
    <source>
        <dbReference type="Google" id="ProtNLM"/>
    </source>
</evidence>
<accession>A0A7W6AIP4</accession>
<keyword evidence="1" id="KW-0472">Membrane</keyword>
<reference evidence="5" key="2">
    <citation type="journal article" date="2019" name="Int. J. Syst. Evol. Microbiol.">
        <title>The Global Catalogue of Microorganisms (GCM) 10K type strain sequencing project: providing services to taxonomists for standard genome sequencing and annotation.</title>
        <authorList>
            <consortium name="The Broad Institute Genomics Platform"/>
            <consortium name="The Broad Institute Genome Sequencing Center for Infectious Disease"/>
            <person name="Wu L."/>
            <person name="Ma J."/>
        </authorList>
    </citation>
    <scope>NUCLEOTIDE SEQUENCE [LARGE SCALE GENOMIC DNA]</scope>
    <source>
        <strain evidence="5">NBRC 107710</strain>
    </source>
</reference>
<gene>
    <name evidence="2" type="ORF">GCM10007884_14490</name>
    <name evidence="3" type="ORF">GGR33_000067</name>
</gene>
<reference evidence="3 4" key="3">
    <citation type="submission" date="2020-08" db="EMBL/GenBank/DDBJ databases">
        <title>Genomic Encyclopedia of Type Strains, Phase IV (KMG-IV): sequencing the most valuable type-strain genomes for metagenomic binning, comparative biology and taxonomic classification.</title>
        <authorList>
            <person name="Goeker M."/>
        </authorList>
    </citation>
    <scope>NUCLEOTIDE SEQUENCE [LARGE SCALE GENOMIC DNA]</scope>
    <source>
        <strain evidence="3 4">DSM 24105</strain>
    </source>
</reference>
<keyword evidence="1" id="KW-0812">Transmembrane</keyword>
<dbReference type="Proteomes" id="UP001156881">
    <property type="component" value="Unassembled WGS sequence"/>
</dbReference>
<feature type="transmembrane region" description="Helical" evidence="1">
    <location>
        <begin position="132"/>
        <end position="150"/>
    </location>
</feature>
<proteinExistence type="predicted"/>
<feature type="transmembrane region" description="Helical" evidence="1">
    <location>
        <begin position="49"/>
        <end position="69"/>
    </location>
</feature>
<keyword evidence="5" id="KW-1185">Reference proteome</keyword>
<evidence type="ECO:0000313" key="3">
    <source>
        <dbReference type="EMBL" id="MBB3900587.1"/>
    </source>
</evidence>
<keyword evidence="1" id="KW-1133">Transmembrane helix</keyword>
<evidence type="ECO:0000256" key="1">
    <source>
        <dbReference type="SAM" id="Phobius"/>
    </source>
</evidence>
<dbReference type="EMBL" id="JACIDN010000001">
    <property type="protein sequence ID" value="MBB3900587.1"/>
    <property type="molecule type" value="Genomic_DNA"/>
</dbReference>
<evidence type="ECO:0000313" key="2">
    <source>
        <dbReference type="EMBL" id="GLS43464.1"/>
    </source>
</evidence>
<dbReference type="AlphaFoldDB" id="A0A7W6AIP4"/>
<reference evidence="2" key="1">
    <citation type="journal article" date="2014" name="Int. J. Syst. Evol. Microbiol.">
        <title>Complete genome of a new Firmicutes species belonging to the dominant human colonic microbiota ('Ruminococcus bicirculans') reveals two chromosomes and a selective capacity to utilize plant glucans.</title>
        <authorList>
            <consortium name="NISC Comparative Sequencing Program"/>
            <person name="Wegmann U."/>
            <person name="Louis P."/>
            <person name="Goesmann A."/>
            <person name="Henrissat B."/>
            <person name="Duncan S.H."/>
            <person name="Flint H.J."/>
        </authorList>
    </citation>
    <scope>NUCLEOTIDE SEQUENCE</scope>
    <source>
        <strain evidence="2">NBRC 107710</strain>
    </source>
</reference>
<dbReference type="EMBL" id="BSPG01000005">
    <property type="protein sequence ID" value="GLS43464.1"/>
    <property type="molecule type" value="Genomic_DNA"/>
</dbReference>